<dbReference type="PROSITE" id="PS00012">
    <property type="entry name" value="PHOSPHOPANTETHEINE"/>
    <property type="match status" value="1"/>
</dbReference>
<dbReference type="PROSITE" id="PS50075">
    <property type="entry name" value="CARRIER"/>
    <property type="match status" value="1"/>
</dbReference>
<dbReference type="InterPro" id="IPR009081">
    <property type="entry name" value="PP-bd_ACP"/>
</dbReference>
<dbReference type="GO" id="GO:0043041">
    <property type="term" value="P:amino acid activation for nonribosomal peptide biosynthetic process"/>
    <property type="evidence" value="ECO:0007669"/>
    <property type="project" value="TreeGrafter"/>
</dbReference>
<dbReference type="Pfam" id="PF13193">
    <property type="entry name" value="AMP-binding_C"/>
    <property type="match status" value="1"/>
</dbReference>
<keyword evidence="5" id="KW-0045">Antibiotic biosynthesis</keyword>
<dbReference type="OrthoDB" id="9778383at2"/>
<dbReference type="GO" id="GO:0005829">
    <property type="term" value="C:cytosol"/>
    <property type="evidence" value="ECO:0007669"/>
    <property type="project" value="TreeGrafter"/>
</dbReference>
<dbReference type="GO" id="GO:0044550">
    <property type="term" value="P:secondary metabolite biosynthetic process"/>
    <property type="evidence" value="ECO:0007669"/>
    <property type="project" value="UniProtKB-ARBA"/>
</dbReference>
<evidence type="ECO:0000313" key="8">
    <source>
        <dbReference type="Proteomes" id="UP000192468"/>
    </source>
</evidence>
<dbReference type="GO" id="GO:0017000">
    <property type="term" value="P:antibiotic biosynthetic process"/>
    <property type="evidence" value="ECO:0007669"/>
    <property type="project" value="UniProtKB-KW"/>
</dbReference>
<dbReference type="InterPro" id="IPR006162">
    <property type="entry name" value="Ppantetheine_attach_site"/>
</dbReference>
<dbReference type="FunFam" id="3.30.300.30:FF:000010">
    <property type="entry name" value="Enterobactin synthetase component F"/>
    <property type="match status" value="1"/>
</dbReference>
<dbReference type="Gene3D" id="3.30.559.30">
    <property type="entry name" value="Nonribosomal peptide synthetase, condensation domain"/>
    <property type="match status" value="1"/>
</dbReference>
<dbReference type="PANTHER" id="PTHR45527">
    <property type="entry name" value="NONRIBOSOMAL PEPTIDE SYNTHETASE"/>
    <property type="match status" value="1"/>
</dbReference>
<dbReference type="InterPro" id="IPR036736">
    <property type="entry name" value="ACP-like_sf"/>
</dbReference>
<dbReference type="InterPro" id="IPR045851">
    <property type="entry name" value="AMP-bd_C_sf"/>
</dbReference>
<evidence type="ECO:0000256" key="5">
    <source>
        <dbReference type="ARBA" id="ARBA00023194"/>
    </source>
</evidence>
<dbReference type="Pfam" id="PF00550">
    <property type="entry name" value="PP-binding"/>
    <property type="match status" value="1"/>
</dbReference>
<keyword evidence="4" id="KW-0597">Phosphoprotein</keyword>
<dbReference type="InterPro" id="IPR000873">
    <property type="entry name" value="AMP-dep_synth/lig_dom"/>
</dbReference>
<proteinExistence type="inferred from homology"/>
<dbReference type="PROSITE" id="PS00455">
    <property type="entry name" value="AMP_BINDING"/>
    <property type="match status" value="1"/>
</dbReference>
<dbReference type="NCBIfam" id="TIGR01733">
    <property type="entry name" value="AA-adenyl-dom"/>
    <property type="match status" value="1"/>
</dbReference>
<dbReference type="FunFam" id="2.30.38.10:FF:000001">
    <property type="entry name" value="Non-ribosomal peptide synthetase PvdI"/>
    <property type="match status" value="1"/>
</dbReference>
<dbReference type="InterPro" id="IPR025110">
    <property type="entry name" value="AMP-bd_C"/>
</dbReference>
<sequence length="892" mass="101992">MWISTKKLGDVLQMIIEEESDSNLINLSKEYWNKIAHGEYERINFSKRASEYVPSKNEINVDIDGEVFNKIVKTSRNNDLIIYVIMLATFKITIAKYFQNNKFLIGIPQYIESEDMESNNEFIILDNNIIEDNTFKQALVHQKNQTFEVYKHQFYPVKKIYKINDIYDSVNVYCCMKNIHNKKQIEDILALGNNAFTLNIEKYSNSIKLIFNYCNELLMDEVNGVKSVFINILNSVSLNMNSVIKDIQIVSEEEKYKLLQEFNNTSTEYPKNETIIELFETQVEKNPDNIAVVFEDKKLTYKELNERANSLARNLRKKGVGADAIVAIMAERSLEMIVGMLGVLKAGGAYLPIDPEYPEDRIKYMLENSKTKILLTQDKFKKKLSNEDIDTCDLNSEELYKEDTANLSKTTKGNNLVYIIYTSGTTGNPKGVMVTHGGLVNYIYWARKVYVKDEKTDFPLYSSVSFDLTVTSIYTPLISGNAVVIYEGESKVSLIKKVVEENKVDIIKLTPTHLKLIENMDLSKTRVKKLILGGEDLKEKLARSIYNAFDGNVKIYNEYGPTETTVGCMIHEYKAERNAKSSVSIGVPSDNVKIYVLGKNLEIMPIGSFGELCISGEGLARGYLNNEKMTQERFVKNPYTPGEKMYRTGDLARWMIDGTIEYLGRIDHQVKIRGFRIEIGEIENTLLKIEGITEATVLAGEKEGNEYICAYYVGQKEYSVRKFREELKKSLPDYMIPAYFIKLQNMPLTINGKVNRKALPKPEDKINTGAEYEAPRNELEEKLVEIWQNVLGVTNIGINDDFFELGGHSLSATTLTGRIFKVLNVEVPLKEIFSNGNIKGLSEYIETISSKQYEAIEKVDEKQYYEVSSAQKRMYMLQEFDKDSTAYNMPGA</sequence>
<reference evidence="7 8" key="1">
    <citation type="submission" date="2017-04" db="EMBL/GenBank/DDBJ databases">
        <authorList>
            <person name="Afonso C.L."/>
            <person name="Miller P.J."/>
            <person name="Scott M.A."/>
            <person name="Spackman E."/>
            <person name="Goraichik I."/>
            <person name="Dimitrov K.M."/>
            <person name="Suarez D.L."/>
            <person name="Swayne D.E."/>
        </authorList>
    </citation>
    <scope>NUCLEOTIDE SEQUENCE [LARGE SCALE GENOMIC DNA]</scope>
    <source>
        <strain evidence="7 8">DSM 12555</strain>
    </source>
</reference>
<feature type="non-terminal residue" evidence="7">
    <location>
        <position position="892"/>
    </location>
</feature>
<dbReference type="FunFam" id="1.10.1200.10:FF:000005">
    <property type="entry name" value="Nonribosomal peptide synthetase 1"/>
    <property type="match status" value="1"/>
</dbReference>
<gene>
    <name evidence="7" type="ORF">SAMN02745134_03932</name>
</gene>
<accession>A0A1W1Y186</accession>
<dbReference type="SUPFAM" id="SSF47336">
    <property type="entry name" value="ACP-like"/>
    <property type="match status" value="1"/>
</dbReference>
<feature type="domain" description="Carrier" evidence="6">
    <location>
        <begin position="774"/>
        <end position="849"/>
    </location>
</feature>
<dbReference type="SUPFAM" id="SSF52777">
    <property type="entry name" value="CoA-dependent acyltransferases"/>
    <property type="match status" value="1"/>
</dbReference>
<evidence type="ECO:0000313" key="7">
    <source>
        <dbReference type="EMBL" id="SMC29528.1"/>
    </source>
</evidence>
<dbReference type="Pfam" id="PF00668">
    <property type="entry name" value="Condensation"/>
    <property type="match status" value="1"/>
</dbReference>
<dbReference type="InterPro" id="IPR020845">
    <property type="entry name" value="AMP-binding_CS"/>
</dbReference>
<dbReference type="Proteomes" id="UP000192468">
    <property type="component" value="Unassembled WGS sequence"/>
</dbReference>
<keyword evidence="3" id="KW-0596">Phosphopantetheine</keyword>
<evidence type="ECO:0000256" key="3">
    <source>
        <dbReference type="ARBA" id="ARBA00022450"/>
    </source>
</evidence>
<dbReference type="FunFam" id="3.40.50.12780:FF:000012">
    <property type="entry name" value="Non-ribosomal peptide synthetase"/>
    <property type="match status" value="1"/>
</dbReference>
<dbReference type="AlphaFoldDB" id="A0A1W1Y186"/>
<dbReference type="Gene3D" id="3.40.50.980">
    <property type="match status" value="2"/>
</dbReference>
<dbReference type="Pfam" id="PF00501">
    <property type="entry name" value="AMP-binding"/>
    <property type="match status" value="1"/>
</dbReference>
<evidence type="ECO:0000259" key="6">
    <source>
        <dbReference type="PROSITE" id="PS50075"/>
    </source>
</evidence>
<dbReference type="FunFam" id="3.40.50.980:FF:000001">
    <property type="entry name" value="Non-ribosomal peptide synthetase"/>
    <property type="match status" value="1"/>
</dbReference>
<dbReference type="STRING" id="1121291.SAMN02745134_03932"/>
<dbReference type="Gene3D" id="2.30.38.10">
    <property type="entry name" value="Luciferase, Domain 3"/>
    <property type="match status" value="1"/>
</dbReference>
<dbReference type="PANTHER" id="PTHR45527:SF1">
    <property type="entry name" value="FATTY ACID SYNTHASE"/>
    <property type="match status" value="1"/>
</dbReference>
<organism evidence="7 8">
    <name type="scientific">Clostridium acidisoli DSM 12555</name>
    <dbReference type="NCBI Taxonomy" id="1121291"/>
    <lineage>
        <taxon>Bacteria</taxon>
        <taxon>Bacillati</taxon>
        <taxon>Bacillota</taxon>
        <taxon>Clostridia</taxon>
        <taxon>Eubacteriales</taxon>
        <taxon>Clostridiaceae</taxon>
        <taxon>Clostridium</taxon>
    </lineage>
</organism>
<comment type="similarity">
    <text evidence="2">Belongs to the ATP-dependent AMP-binding enzyme family.</text>
</comment>
<dbReference type="Gene3D" id="1.10.1200.10">
    <property type="entry name" value="ACP-like"/>
    <property type="match status" value="1"/>
</dbReference>
<name>A0A1W1Y186_9CLOT</name>
<dbReference type="GO" id="GO:0031177">
    <property type="term" value="F:phosphopantetheine binding"/>
    <property type="evidence" value="ECO:0007669"/>
    <property type="project" value="TreeGrafter"/>
</dbReference>
<evidence type="ECO:0000256" key="2">
    <source>
        <dbReference type="ARBA" id="ARBA00006432"/>
    </source>
</evidence>
<keyword evidence="8" id="KW-1185">Reference proteome</keyword>
<dbReference type="GO" id="GO:0003824">
    <property type="term" value="F:catalytic activity"/>
    <property type="evidence" value="ECO:0007669"/>
    <property type="project" value="InterPro"/>
</dbReference>
<dbReference type="SUPFAM" id="SSF56801">
    <property type="entry name" value="Acetyl-CoA synthetase-like"/>
    <property type="match status" value="1"/>
</dbReference>
<protein>
    <submittedName>
        <fullName evidence="7">Amino acid adenylation domain-containing protein</fullName>
    </submittedName>
</protein>
<dbReference type="InterPro" id="IPR010071">
    <property type="entry name" value="AA_adenyl_dom"/>
</dbReference>
<comment type="cofactor">
    <cofactor evidence="1">
        <name>pantetheine 4'-phosphate</name>
        <dbReference type="ChEBI" id="CHEBI:47942"/>
    </cofactor>
</comment>
<dbReference type="Gene3D" id="3.30.300.30">
    <property type="match status" value="1"/>
</dbReference>
<dbReference type="InterPro" id="IPR001242">
    <property type="entry name" value="Condensation_dom"/>
</dbReference>
<evidence type="ECO:0000256" key="4">
    <source>
        <dbReference type="ARBA" id="ARBA00022553"/>
    </source>
</evidence>
<evidence type="ECO:0000256" key="1">
    <source>
        <dbReference type="ARBA" id="ARBA00001957"/>
    </source>
</evidence>
<dbReference type="EMBL" id="FWXH01000049">
    <property type="protein sequence ID" value="SMC29528.1"/>
    <property type="molecule type" value="Genomic_DNA"/>
</dbReference>